<reference evidence="2" key="1">
    <citation type="submission" date="2020-02" db="EMBL/GenBank/DDBJ databases">
        <authorList>
            <person name="Meier V. D."/>
        </authorList>
    </citation>
    <scope>NUCLEOTIDE SEQUENCE</scope>
    <source>
        <strain evidence="2">AVDCRST_MAG05</strain>
    </source>
</reference>
<evidence type="ECO:0000256" key="1">
    <source>
        <dbReference type="SAM" id="MobiDB-lite"/>
    </source>
</evidence>
<name>A0A6J4RXE6_9ACTN</name>
<feature type="compositionally biased region" description="Basic residues" evidence="1">
    <location>
        <begin position="30"/>
        <end position="56"/>
    </location>
</feature>
<feature type="non-terminal residue" evidence="2">
    <location>
        <position position="56"/>
    </location>
</feature>
<gene>
    <name evidence="2" type="ORF">AVDCRST_MAG05-1288</name>
</gene>
<proteinExistence type="predicted"/>
<organism evidence="2">
    <name type="scientific">uncultured Rubrobacteraceae bacterium</name>
    <dbReference type="NCBI Taxonomy" id="349277"/>
    <lineage>
        <taxon>Bacteria</taxon>
        <taxon>Bacillati</taxon>
        <taxon>Actinomycetota</taxon>
        <taxon>Rubrobacteria</taxon>
        <taxon>Rubrobacterales</taxon>
        <taxon>Rubrobacteraceae</taxon>
        <taxon>environmental samples</taxon>
    </lineage>
</organism>
<dbReference type="EMBL" id="CADCVM010000145">
    <property type="protein sequence ID" value="CAA9481184.1"/>
    <property type="molecule type" value="Genomic_DNA"/>
</dbReference>
<sequence length="56" mass="6254">EPLPGLRPHQDAGPPLAGRARPRPADAQRLWHHGHRLRGHARARRPGRRGAPRGPR</sequence>
<evidence type="ECO:0000313" key="2">
    <source>
        <dbReference type="EMBL" id="CAA9481184.1"/>
    </source>
</evidence>
<accession>A0A6J4RXE6</accession>
<protein>
    <submittedName>
        <fullName evidence="2">Uncharacterized protein</fullName>
    </submittedName>
</protein>
<feature type="non-terminal residue" evidence="2">
    <location>
        <position position="1"/>
    </location>
</feature>
<dbReference type="AlphaFoldDB" id="A0A6J4RXE6"/>
<feature type="region of interest" description="Disordered" evidence="1">
    <location>
        <begin position="1"/>
        <end position="56"/>
    </location>
</feature>